<feature type="non-terminal residue" evidence="2">
    <location>
        <position position="1"/>
    </location>
</feature>
<sequence length="182" mass="20165">CDDAFKGGGYEKQDEDEDDDAETLISPSEVGTPQKEHSPSSLFSRPTTVQSNLFQENSGALNSYASDHSYQLDISPSDQISSSLLATPNYKPLKTSYPSSNVRSPYRFSLKISGASFPNHNPLEQGVRYTSLKEMAEDVYTLAVWTSNQLTRMFFDESRLAGLDLPDGLRQNPQAPILFQAD</sequence>
<protein>
    <submittedName>
        <fullName evidence="2">Uncharacterized protein</fullName>
    </submittedName>
</protein>
<evidence type="ECO:0000313" key="2">
    <source>
        <dbReference type="EMBL" id="VEL29668.1"/>
    </source>
</evidence>
<evidence type="ECO:0000313" key="3">
    <source>
        <dbReference type="Proteomes" id="UP000784294"/>
    </source>
</evidence>
<accession>A0A3S5AVL1</accession>
<evidence type="ECO:0000256" key="1">
    <source>
        <dbReference type="SAM" id="MobiDB-lite"/>
    </source>
</evidence>
<keyword evidence="3" id="KW-1185">Reference proteome</keyword>
<feature type="compositionally biased region" description="Gly residues" evidence="1">
    <location>
        <begin position="1"/>
        <end position="10"/>
    </location>
</feature>
<organism evidence="2 3">
    <name type="scientific">Protopolystoma xenopodis</name>
    <dbReference type="NCBI Taxonomy" id="117903"/>
    <lineage>
        <taxon>Eukaryota</taxon>
        <taxon>Metazoa</taxon>
        <taxon>Spiralia</taxon>
        <taxon>Lophotrochozoa</taxon>
        <taxon>Platyhelminthes</taxon>
        <taxon>Monogenea</taxon>
        <taxon>Polyopisthocotylea</taxon>
        <taxon>Polystomatidea</taxon>
        <taxon>Polystomatidae</taxon>
        <taxon>Protopolystoma</taxon>
    </lineage>
</organism>
<comment type="caution">
    <text evidence="2">The sequence shown here is derived from an EMBL/GenBank/DDBJ whole genome shotgun (WGS) entry which is preliminary data.</text>
</comment>
<feature type="compositionally biased region" description="Acidic residues" evidence="1">
    <location>
        <begin position="13"/>
        <end position="22"/>
    </location>
</feature>
<reference evidence="2" key="1">
    <citation type="submission" date="2018-11" db="EMBL/GenBank/DDBJ databases">
        <authorList>
            <consortium name="Pathogen Informatics"/>
        </authorList>
    </citation>
    <scope>NUCLEOTIDE SEQUENCE</scope>
</reference>
<dbReference type="AlphaFoldDB" id="A0A3S5AVL1"/>
<dbReference type="Proteomes" id="UP000784294">
    <property type="component" value="Unassembled WGS sequence"/>
</dbReference>
<gene>
    <name evidence="2" type="ORF">PXEA_LOCUS23108</name>
</gene>
<feature type="region of interest" description="Disordered" evidence="1">
    <location>
        <begin position="1"/>
        <end position="46"/>
    </location>
</feature>
<name>A0A3S5AVL1_9PLAT</name>
<dbReference type="EMBL" id="CAAALY010105170">
    <property type="protein sequence ID" value="VEL29668.1"/>
    <property type="molecule type" value="Genomic_DNA"/>
</dbReference>
<proteinExistence type="predicted"/>